<dbReference type="PANTHER" id="PTHR31579:SF58">
    <property type="entry name" value="PLANT-SPECIFIC DOMAIN TIGR01615 FAMILY PROTEIN"/>
    <property type="match status" value="1"/>
</dbReference>
<comment type="caution">
    <text evidence="1">The sequence shown here is derived from an EMBL/GenBank/DDBJ whole genome shotgun (WGS) entry which is preliminary data.</text>
</comment>
<protein>
    <submittedName>
        <fullName evidence="1">Uncharacterized protein</fullName>
    </submittedName>
</protein>
<dbReference type="AlphaFoldDB" id="A0A9W7MLZ2"/>
<dbReference type="EMBL" id="BSYR01000056">
    <property type="protein sequence ID" value="GMJ09878.1"/>
    <property type="molecule type" value="Genomic_DNA"/>
</dbReference>
<dbReference type="Pfam" id="PF04720">
    <property type="entry name" value="PDDEXK_6"/>
    <property type="match status" value="1"/>
</dbReference>
<dbReference type="PANTHER" id="PTHR31579">
    <property type="entry name" value="OS03G0796600 PROTEIN"/>
    <property type="match status" value="1"/>
</dbReference>
<dbReference type="Proteomes" id="UP001165190">
    <property type="component" value="Unassembled WGS sequence"/>
</dbReference>
<gene>
    <name evidence="1" type="ORF">HRI_004657000</name>
</gene>
<dbReference type="InterPro" id="IPR006502">
    <property type="entry name" value="PDDEXK-like"/>
</dbReference>
<dbReference type="NCBIfam" id="TIGR01615">
    <property type="entry name" value="A_thal_3542"/>
    <property type="match status" value="1"/>
</dbReference>
<sequence length="292" mass="33258">MEMMTVTEKNSDEINKFLDGAASFPEMVFDFLDENNENLMNFVYCDKNGNNDTKIDEIEVEKNRIFWETQEQLLLTTLYGITTAETRIQEATIEALSELDLIGVHCGCRRPVFGGCRNCLQRELYIHLQNKGFNCHVCKSKWKSSVKIPAGEHTYLEVLEKSSKKGDKGIVIELNFQAEFEMGKANESYNKLIGLLPDLFVGKAERLKALIKILCSAAKKCMKEKKMHLAPWRKQKYMQAKWLGTYVRTTSAVAPLPVGFPERPQIPKVSMLTFDLREKSPGLHYAAVEVAC</sequence>
<proteinExistence type="predicted"/>
<reference evidence="1" key="1">
    <citation type="submission" date="2023-05" db="EMBL/GenBank/DDBJ databases">
        <title>Genome and transcriptome analyses reveal genes involved in the formation of fine ridges on petal epidermal cells in Hibiscus trionum.</title>
        <authorList>
            <person name="Koshimizu S."/>
            <person name="Masuda S."/>
            <person name="Ishii T."/>
            <person name="Shirasu K."/>
            <person name="Hoshino A."/>
            <person name="Arita M."/>
        </authorList>
    </citation>
    <scope>NUCLEOTIDE SEQUENCE</scope>
    <source>
        <strain evidence="1">Hamamatsu line</strain>
    </source>
</reference>
<evidence type="ECO:0000313" key="2">
    <source>
        <dbReference type="Proteomes" id="UP001165190"/>
    </source>
</evidence>
<accession>A0A9W7MLZ2</accession>
<organism evidence="1 2">
    <name type="scientific">Hibiscus trionum</name>
    <name type="common">Flower of an hour</name>
    <dbReference type="NCBI Taxonomy" id="183268"/>
    <lineage>
        <taxon>Eukaryota</taxon>
        <taxon>Viridiplantae</taxon>
        <taxon>Streptophyta</taxon>
        <taxon>Embryophyta</taxon>
        <taxon>Tracheophyta</taxon>
        <taxon>Spermatophyta</taxon>
        <taxon>Magnoliopsida</taxon>
        <taxon>eudicotyledons</taxon>
        <taxon>Gunneridae</taxon>
        <taxon>Pentapetalae</taxon>
        <taxon>rosids</taxon>
        <taxon>malvids</taxon>
        <taxon>Malvales</taxon>
        <taxon>Malvaceae</taxon>
        <taxon>Malvoideae</taxon>
        <taxon>Hibiscus</taxon>
    </lineage>
</organism>
<dbReference type="OrthoDB" id="691424at2759"/>
<evidence type="ECO:0000313" key="1">
    <source>
        <dbReference type="EMBL" id="GMJ09878.1"/>
    </source>
</evidence>
<name>A0A9W7MLZ2_HIBTR</name>
<keyword evidence="2" id="KW-1185">Reference proteome</keyword>